<dbReference type="Pfam" id="PF13560">
    <property type="entry name" value="HTH_31"/>
    <property type="match status" value="1"/>
</dbReference>
<evidence type="ECO:0000313" key="2">
    <source>
        <dbReference type="EMBL" id="EFV12089.1"/>
    </source>
</evidence>
<sequence length="271" mass="30322">MTDVPFADLSSFLKSRRGSISPQEAGILSVGRRRVLGLRREELAERAGLSVDYYTKLEQGRAGVPSYQVRASLSKALGFDESERAYLDLLVDPRPPQPRPQSLRAGLLEFVRGYSDGPAYMFDPGLDFVAANEPAREILFRGVPDELRDNMARWIFLAEASRAVFVDWRSKAEEVSGILRFALAERGDDQRLRSLVAELMPEPAFARIWRSHIVLDKNHGQKLIRTPDHEKKTLAYETLQSVSAPGHRIVLHKIIDHVGESQGEGVGPGIH</sequence>
<dbReference type="Proteomes" id="UP000004816">
    <property type="component" value="Unassembled WGS sequence"/>
</dbReference>
<keyword evidence="3" id="KW-1185">Reference proteome</keyword>
<dbReference type="STRING" id="679197.HMPREF9336_03062"/>
<gene>
    <name evidence="2" type="ORF">HMPREF9336_03062</name>
</gene>
<accession>E5XU90</accession>
<dbReference type="GO" id="GO:0003677">
    <property type="term" value="F:DNA binding"/>
    <property type="evidence" value="ECO:0007669"/>
    <property type="project" value="InterPro"/>
</dbReference>
<evidence type="ECO:0000259" key="1">
    <source>
        <dbReference type="PROSITE" id="PS50943"/>
    </source>
</evidence>
<dbReference type="PANTHER" id="PTHR35010">
    <property type="entry name" value="BLL4672 PROTEIN-RELATED"/>
    <property type="match status" value="1"/>
</dbReference>
<dbReference type="PANTHER" id="PTHR35010:SF2">
    <property type="entry name" value="BLL4672 PROTEIN"/>
    <property type="match status" value="1"/>
</dbReference>
<dbReference type="Gene3D" id="1.10.260.40">
    <property type="entry name" value="lambda repressor-like DNA-binding domains"/>
    <property type="match status" value="1"/>
</dbReference>
<dbReference type="SMART" id="SM00530">
    <property type="entry name" value="HTH_XRE"/>
    <property type="match status" value="1"/>
</dbReference>
<dbReference type="InterPro" id="IPR010982">
    <property type="entry name" value="Lambda_DNA-bd_dom_sf"/>
</dbReference>
<dbReference type="Pfam" id="PF17765">
    <property type="entry name" value="MLTR_LBD"/>
    <property type="match status" value="1"/>
</dbReference>
<dbReference type="InterPro" id="IPR001387">
    <property type="entry name" value="Cro/C1-type_HTH"/>
</dbReference>
<proteinExistence type="predicted"/>
<dbReference type="InterPro" id="IPR041413">
    <property type="entry name" value="MLTR_LBD"/>
</dbReference>
<comment type="caution">
    <text evidence="2">The sequence shown here is derived from an EMBL/GenBank/DDBJ whole genome shotgun (WGS) entry which is preliminary data.</text>
</comment>
<dbReference type="eggNOG" id="COG1396">
    <property type="taxonomic scope" value="Bacteria"/>
</dbReference>
<dbReference type="AlphaFoldDB" id="E5XU90"/>
<name>E5XU90_SEGRC</name>
<evidence type="ECO:0000313" key="3">
    <source>
        <dbReference type="Proteomes" id="UP000004816"/>
    </source>
</evidence>
<dbReference type="Gene3D" id="3.30.450.180">
    <property type="match status" value="1"/>
</dbReference>
<dbReference type="EMBL" id="ACZI02000001">
    <property type="protein sequence ID" value="EFV12089.1"/>
    <property type="molecule type" value="Genomic_DNA"/>
</dbReference>
<reference evidence="2 3" key="1">
    <citation type="journal article" date="2011" name="Stand. Genomic Sci.">
        <title>High quality draft genome sequence of Segniliparus rugosus CDC 945(T)= (ATCC BAA-974(T)).</title>
        <authorList>
            <person name="Earl A.M."/>
            <person name="Desjardins C.A."/>
            <person name="Fitzgerald M.G."/>
            <person name="Arachchi H.M."/>
            <person name="Zeng Q."/>
            <person name="Mehta T."/>
            <person name="Griggs A."/>
            <person name="Birren B.W."/>
            <person name="Toney N.C."/>
            <person name="Carr J."/>
            <person name="Posey J."/>
            <person name="Butler W.R."/>
        </authorList>
    </citation>
    <scope>NUCLEOTIDE SEQUENCE [LARGE SCALE GENOMIC DNA]</scope>
    <source>
        <strain evidence="3">ATCC BAA-974 / DSM 45345 / CCUG 50838 / CIP 108380 / JCM 13579 / CDC 945</strain>
    </source>
</reference>
<dbReference type="CDD" id="cd00093">
    <property type="entry name" value="HTH_XRE"/>
    <property type="match status" value="1"/>
</dbReference>
<dbReference type="SUPFAM" id="SSF47413">
    <property type="entry name" value="lambda repressor-like DNA-binding domains"/>
    <property type="match status" value="1"/>
</dbReference>
<organism evidence="2 3">
    <name type="scientific">Segniliparus rugosus (strain ATCC BAA-974 / DSM 45345 / CCUG 50838 / CIP 108380 / JCM 13579 / CDC 945)</name>
    <dbReference type="NCBI Taxonomy" id="679197"/>
    <lineage>
        <taxon>Bacteria</taxon>
        <taxon>Bacillati</taxon>
        <taxon>Actinomycetota</taxon>
        <taxon>Actinomycetes</taxon>
        <taxon>Mycobacteriales</taxon>
        <taxon>Segniliparaceae</taxon>
        <taxon>Segniliparus</taxon>
    </lineage>
</organism>
<dbReference type="OrthoDB" id="3608749at2"/>
<protein>
    <recommendedName>
        <fullName evidence="1">HTH cro/C1-type domain-containing protein</fullName>
    </recommendedName>
</protein>
<dbReference type="HOGENOM" id="CLU_057862_1_0_11"/>
<dbReference type="PROSITE" id="PS50943">
    <property type="entry name" value="HTH_CROC1"/>
    <property type="match status" value="1"/>
</dbReference>
<dbReference type="RefSeq" id="WP_007471766.1">
    <property type="nucleotide sequence ID" value="NZ_KI391953.1"/>
</dbReference>
<feature type="domain" description="HTH cro/C1-type" evidence="1">
    <location>
        <begin position="33"/>
        <end position="84"/>
    </location>
</feature>